<dbReference type="EMBL" id="JAFLVR010000073">
    <property type="protein sequence ID" value="MBO0454846.1"/>
    <property type="molecule type" value="Genomic_DNA"/>
</dbReference>
<sequence>MITLILLILTIIVLFDIRKWQKEQTEKHYWERINEFEAQRKEQILATAIKREQCQSAESSIEKKWQQAS</sequence>
<evidence type="ECO:0000313" key="2">
    <source>
        <dbReference type="Proteomes" id="UP000664495"/>
    </source>
</evidence>
<dbReference type="RefSeq" id="WP_207110570.1">
    <property type="nucleotide sequence ID" value="NZ_JAFLVR010000073.1"/>
</dbReference>
<name>A0ABS3HN20_9ENTE</name>
<accession>A0ABS3HN20</accession>
<keyword evidence="2" id="KW-1185">Reference proteome</keyword>
<proteinExistence type="predicted"/>
<gene>
    <name evidence="1" type="ORF">JZO85_21490</name>
</gene>
<protein>
    <submittedName>
        <fullName evidence="1">Uncharacterized protein</fullName>
    </submittedName>
</protein>
<evidence type="ECO:0000313" key="1">
    <source>
        <dbReference type="EMBL" id="MBO0454846.1"/>
    </source>
</evidence>
<comment type="caution">
    <text evidence="1">The sequence shown here is derived from an EMBL/GenBank/DDBJ whole genome shotgun (WGS) entry which is preliminary data.</text>
</comment>
<reference evidence="1 2" key="1">
    <citation type="submission" date="2021-03" db="EMBL/GenBank/DDBJ databases">
        <title>Enterococcal diversity collection.</title>
        <authorList>
            <person name="Gilmore M.S."/>
            <person name="Schwartzman J."/>
            <person name="Van Tyne D."/>
            <person name="Martin M."/>
            <person name="Earl A.M."/>
            <person name="Manson A.L."/>
            <person name="Straub T."/>
            <person name="Salamzade R."/>
            <person name="Saavedra J."/>
            <person name="Lebreton F."/>
            <person name="Prichula J."/>
            <person name="Schaufler K."/>
            <person name="Gaca A."/>
            <person name="Sgardioli B."/>
            <person name="Wagenaar J."/>
            <person name="Strong T."/>
        </authorList>
    </citation>
    <scope>NUCLEOTIDE SEQUENCE [LARGE SCALE GENOMIC DNA]</scope>
    <source>
        <strain evidence="1 2">MJM16</strain>
    </source>
</reference>
<dbReference type="Proteomes" id="UP000664495">
    <property type="component" value="Unassembled WGS sequence"/>
</dbReference>
<organism evidence="1 2">
    <name type="scientific">Candidatus Enterococcus murrayae</name>
    <dbReference type="NCBI Taxonomy" id="2815321"/>
    <lineage>
        <taxon>Bacteria</taxon>
        <taxon>Bacillati</taxon>
        <taxon>Bacillota</taxon>
        <taxon>Bacilli</taxon>
        <taxon>Lactobacillales</taxon>
        <taxon>Enterococcaceae</taxon>
        <taxon>Enterococcus</taxon>
    </lineage>
</organism>